<reference evidence="1" key="1">
    <citation type="submission" date="2021-01" db="EMBL/GenBank/DDBJ databases">
        <authorList>
            <person name="Corre E."/>
            <person name="Pelletier E."/>
            <person name="Niang G."/>
            <person name="Scheremetjew M."/>
            <person name="Finn R."/>
            <person name="Kale V."/>
            <person name="Holt S."/>
            <person name="Cochrane G."/>
            <person name="Meng A."/>
            <person name="Brown T."/>
            <person name="Cohen L."/>
        </authorList>
    </citation>
    <scope>NUCLEOTIDE SEQUENCE</scope>
    <source>
        <strain evidence="1">Ras09</strain>
    </source>
</reference>
<dbReference type="EMBL" id="HBIA01017741">
    <property type="protein sequence ID" value="CAE0236966.1"/>
    <property type="molecule type" value="Transcribed_RNA"/>
</dbReference>
<evidence type="ECO:0000313" key="1">
    <source>
        <dbReference type="EMBL" id="CAE0236966.1"/>
    </source>
</evidence>
<name>A0A7S3CTL8_9SPIT</name>
<sequence>MFRDGIIFRDGEAKTLSHWMDCNPKDCPNEAVIVPDEGAAVLFKTDGSYQERASAPRYTQGYLDIVKRHLVERGDAPSHQVVAVVSHSCGINPFLKLFGHKEGIQKPCYCCTIAVELERDEATGFKVNELTILQK</sequence>
<accession>A0A7S3CTL8</accession>
<proteinExistence type="predicted"/>
<protein>
    <submittedName>
        <fullName evidence="1">Uncharacterized protein</fullName>
    </submittedName>
</protein>
<organism evidence="1">
    <name type="scientific">Strombidium rassoulzadegani</name>
    <dbReference type="NCBI Taxonomy" id="1082188"/>
    <lineage>
        <taxon>Eukaryota</taxon>
        <taxon>Sar</taxon>
        <taxon>Alveolata</taxon>
        <taxon>Ciliophora</taxon>
        <taxon>Intramacronucleata</taxon>
        <taxon>Spirotrichea</taxon>
        <taxon>Oligotrichia</taxon>
        <taxon>Strombidiidae</taxon>
        <taxon>Strombidium</taxon>
    </lineage>
</organism>
<dbReference type="AlphaFoldDB" id="A0A7S3CTL8"/>
<gene>
    <name evidence="1" type="ORF">SRAS04492_LOCUS8775</name>
</gene>